<evidence type="ECO:0000256" key="8">
    <source>
        <dbReference type="ARBA" id="ARBA00023136"/>
    </source>
</evidence>
<evidence type="ECO:0000256" key="9">
    <source>
        <dbReference type="ARBA" id="ARBA00031389"/>
    </source>
</evidence>
<dbReference type="Gene3D" id="1.10.287.90">
    <property type="match status" value="1"/>
</dbReference>
<dbReference type="InterPro" id="IPR036257">
    <property type="entry name" value="Cyt_c_oxidase_su2_TM_sf"/>
</dbReference>
<dbReference type="Gene3D" id="3.10.28.10">
    <property type="entry name" value="Homing endonucleases"/>
    <property type="match status" value="2"/>
</dbReference>
<dbReference type="PANTHER" id="PTHR22888">
    <property type="entry name" value="CYTOCHROME C OXIDASE, SUBUNIT II"/>
    <property type="match status" value="1"/>
</dbReference>
<dbReference type="InterPro" id="IPR004860">
    <property type="entry name" value="LAGLIDADG_dom"/>
</dbReference>
<dbReference type="GO" id="GO:0042773">
    <property type="term" value="P:ATP synthesis coupled electron transport"/>
    <property type="evidence" value="ECO:0007669"/>
    <property type="project" value="TreeGrafter"/>
</dbReference>
<geneLocation type="mitochondrion" evidence="12"/>
<dbReference type="Pfam" id="PF03161">
    <property type="entry name" value="LAGLIDADG_2"/>
    <property type="match status" value="1"/>
</dbReference>
<evidence type="ECO:0000256" key="10">
    <source>
        <dbReference type="SAM" id="Phobius"/>
    </source>
</evidence>
<proteinExistence type="inferred from homology"/>
<dbReference type="GO" id="GO:0005743">
    <property type="term" value="C:mitochondrial inner membrane"/>
    <property type="evidence" value="ECO:0007669"/>
    <property type="project" value="UniProtKB-SubCell"/>
</dbReference>
<evidence type="ECO:0000256" key="2">
    <source>
        <dbReference type="ARBA" id="ARBA00004448"/>
    </source>
</evidence>
<feature type="domain" description="Cytochrome oxidase subunit II transmembrane region profile" evidence="11">
    <location>
        <begin position="15"/>
        <end position="111"/>
    </location>
</feature>
<gene>
    <name evidence="12" type="primary">cox2</name>
</gene>
<dbReference type="PROSITE" id="PS50999">
    <property type="entry name" value="COX2_TM"/>
    <property type="match status" value="1"/>
</dbReference>
<evidence type="ECO:0000259" key="11">
    <source>
        <dbReference type="PROSITE" id="PS50999"/>
    </source>
</evidence>
<comment type="function">
    <text evidence="1">Mitochondrial DNA endonuclease involved in intron homing.</text>
</comment>
<dbReference type="EMBL" id="MN722635">
    <property type="protein sequence ID" value="QKQ12913.1"/>
    <property type="molecule type" value="Genomic_DNA"/>
</dbReference>
<keyword evidence="5 10" id="KW-0812">Transmembrane</keyword>
<evidence type="ECO:0000256" key="1">
    <source>
        <dbReference type="ARBA" id="ARBA00002670"/>
    </source>
</evidence>
<dbReference type="PANTHER" id="PTHR22888:SF9">
    <property type="entry name" value="CYTOCHROME C OXIDASE SUBUNIT 2"/>
    <property type="match status" value="1"/>
</dbReference>
<feature type="transmembrane region" description="Helical" evidence="10">
    <location>
        <begin position="83"/>
        <end position="107"/>
    </location>
</feature>
<keyword evidence="8 10" id="KW-0472">Membrane</keyword>
<dbReference type="PRINTS" id="PR01166">
    <property type="entry name" value="CYCOXIDASEII"/>
</dbReference>
<dbReference type="InterPro" id="IPR045187">
    <property type="entry name" value="CcO_II"/>
</dbReference>
<dbReference type="AlphaFoldDB" id="A0A6N0GSI8"/>
<evidence type="ECO:0000313" key="12">
    <source>
        <dbReference type="EMBL" id="QKQ12913.1"/>
    </source>
</evidence>
<protein>
    <recommendedName>
        <fullName evidence="4">Cytochrome c oxidase subunit 2</fullName>
    </recommendedName>
    <alternativeName>
        <fullName evidence="9">Cytochrome c oxidase polypeptide II</fullName>
    </alternativeName>
</protein>
<dbReference type="SUPFAM" id="SSF81464">
    <property type="entry name" value="Cytochrome c oxidase subunit II-like, transmembrane region"/>
    <property type="match status" value="1"/>
</dbReference>
<accession>A0A6N0GSI8</accession>
<name>A0A6N0GSI8_9APHY</name>
<evidence type="ECO:0000256" key="4">
    <source>
        <dbReference type="ARBA" id="ARBA00015946"/>
    </source>
</evidence>
<dbReference type="InterPro" id="IPR011759">
    <property type="entry name" value="Cyt_c_oxidase_su2_TM_dom"/>
</dbReference>
<reference evidence="12" key="1">
    <citation type="journal article" date="2020" name="Mitochondrial DNA Part B Resour">
        <title>The complete mitochondrial genome of an edible mushroom, Sparassis crispa.</title>
        <authorList>
            <person name="Bashir K.M.I."/>
            <person name="Rheu K.M."/>
            <person name="Kim M.-S."/>
            <person name="Cho M.-G."/>
        </authorList>
    </citation>
    <scope>NUCLEOTIDE SEQUENCE</scope>
</reference>
<dbReference type="FunFam" id="1.10.287.90:FF:000004">
    <property type="entry name" value="Cytochrome c oxidase subunit 2"/>
    <property type="match status" value="1"/>
</dbReference>
<dbReference type="Pfam" id="PF02790">
    <property type="entry name" value="COX2_TM"/>
    <property type="match status" value="1"/>
</dbReference>
<dbReference type="GO" id="GO:0004129">
    <property type="term" value="F:cytochrome-c oxidase activity"/>
    <property type="evidence" value="ECO:0007669"/>
    <property type="project" value="InterPro"/>
</dbReference>
<evidence type="ECO:0000256" key="5">
    <source>
        <dbReference type="ARBA" id="ARBA00022692"/>
    </source>
</evidence>
<feature type="transmembrane region" description="Helical" evidence="10">
    <location>
        <begin position="41"/>
        <end position="63"/>
    </location>
</feature>
<keyword evidence="7 12" id="KW-0496">Mitochondrion</keyword>
<comment type="subcellular location">
    <subcellularLocation>
        <location evidence="2">Mitochondrion inner membrane</location>
        <topology evidence="2">Multi-pass membrane protein</topology>
    </subcellularLocation>
</comment>
<evidence type="ECO:0000256" key="6">
    <source>
        <dbReference type="ARBA" id="ARBA00022989"/>
    </source>
</evidence>
<dbReference type="InterPro" id="IPR027434">
    <property type="entry name" value="Homing_endonucl"/>
</dbReference>
<dbReference type="SUPFAM" id="SSF55608">
    <property type="entry name" value="Homing endonucleases"/>
    <property type="match status" value="1"/>
</dbReference>
<organism evidence="12">
    <name type="scientific">Sparassis crispa</name>
    <dbReference type="NCBI Taxonomy" id="139825"/>
    <lineage>
        <taxon>Eukaryota</taxon>
        <taxon>Fungi</taxon>
        <taxon>Dikarya</taxon>
        <taxon>Basidiomycota</taxon>
        <taxon>Agaricomycotina</taxon>
        <taxon>Agaricomycetes</taxon>
        <taxon>Polyporales</taxon>
        <taxon>Sparassidaceae</taxon>
        <taxon>Sparassis</taxon>
    </lineage>
</organism>
<sequence length="427" mass="49625">MLKNILIFNTIFNDAPQPWQIGFQDSAAPGFTGIVELHNTIFFYLVVISVSVFWVLGSIIYYYNFKKSPIVHKYLNHGTLLELIWTITPAFVLIAIAFPSFRLLYLLDEVISPTITIKVVGFLKDGLKSYILNKIKDTQLGQKNIIQKLYNILGIKKLTINNNRYQNPTTLPLKKLSVYKTFHSKVIYKYNVSNISNGLYLSKHFFHSRSRAMYRIGPHNIDVISVIFGLLLGDGYASNRSGEGVRISIKQSIIHKEYLFSLYYFFFNRGYCSNLEPRKYTRTIKGIDKIYYGYEFNTYTFRSFLWIYKSFYKNGKKIVPLNTENFFTPLTLAIWISDDGGWTNDGVRISCNSFTLVEVEYLISILKNKFNLNCTIQKIYLNNKYSIYIKKDSITKLKFLILPHLDKSMFYKLGLIDNSFYPSGGQH</sequence>
<keyword evidence="6 10" id="KW-1133">Transmembrane helix</keyword>
<evidence type="ECO:0000256" key="7">
    <source>
        <dbReference type="ARBA" id="ARBA00023128"/>
    </source>
</evidence>
<dbReference type="GO" id="GO:0004519">
    <property type="term" value="F:endonuclease activity"/>
    <property type="evidence" value="ECO:0007669"/>
    <property type="project" value="InterPro"/>
</dbReference>
<comment type="similarity">
    <text evidence="3">Belongs to the cytochrome c oxidase subunit 2 family.</text>
</comment>
<evidence type="ECO:0000256" key="3">
    <source>
        <dbReference type="ARBA" id="ARBA00007866"/>
    </source>
</evidence>